<keyword evidence="2" id="KW-1185">Reference proteome</keyword>
<dbReference type="Gene3D" id="2.60.40.1930">
    <property type="match status" value="1"/>
</dbReference>
<name>A0A327NGT6_9BACT</name>
<comment type="caution">
    <text evidence="1">The sequence shown here is derived from an EMBL/GenBank/DDBJ whole genome shotgun (WGS) entry which is preliminary data.</text>
</comment>
<evidence type="ECO:0000313" key="2">
    <source>
        <dbReference type="Proteomes" id="UP000249016"/>
    </source>
</evidence>
<reference evidence="1 2" key="1">
    <citation type="submission" date="2018-06" db="EMBL/GenBank/DDBJ databases">
        <title>Spirosoma sp. HMF3257 Genome sequencing and assembly.</title>
        <authorList>
            <person name="Kang H."/>
            <person name="Cha I."/>
            <person name="Kim H."/>
            <person name="Kang J."/>
            <person name="Joh K."/>
        </authorList>
    </citation>
    <scope>NUCLEOTIDE SEQUENCE [LARGE SCALE GENOMIC DNA]</scope>
    <source>
        <strain evidence="1 2">HMF3257</strain>
    </source>
</reference>
<accession>A0A327NGT6</accession>
<proteinExistence type="predicted"/>
<dbReference type="Proteomes" id="UP000249016">
    <property type="component" value="Unassembled WGS sequence"/>
</dbReference>
<dbReference type="OrthoDB" id="1223654at2"/>
<gene>
    <name evidence="1" type="ORF">HMF3257_10475</name>
</gene>
<dbReference type="AlphaFoldDB" id="A0A327NGT6"/>
<evidence type="ECO:0008006" key="3">
    <source>
        <dbReference type="Google" id="ProtNLM"/>
    </source>
</evidence>
<dbReference type="SUPFAM" id="SSF56935">
    <property type="entry name" value="Porins"/>
    <property type="match status" value="1"/>
</dbReference>
<dbReference type="RefSeq" id="WP_111342009.1">
    <property type="nucleotide sequence ID" value="NZ_QLII01000001.1"/>
</dbReference>
<organism evidence="1 2">
    <name type="scientific">Spirosoma telluris</name>
    <dbReference type="NCBI Taxonomy" id="2183553"/>
    <lineage>
        <taxon>Bacteria</taxon>
        <taxon>Pseudomonadati</taxon>
        <taxon>Bacteroidota</taxon>
        <taxon>Cytophagia</taxon>
        <taxon>Cytophagales</taxon>
        <taxon>Cytophagaceae</taxon>
        <taxon>Spirosoma</taxon>
    </lineage>
</organism>
<evidence type="ECO:0000313" key="1">
    <source>
        <dbReference type="EMBL" id="RAI74590.1"/>
    </source>
</evidence>
<protein>
    <recommendedName>
        <fullName evidence="3">TonB-dependent receptor plug domain-containing protein</fullName>
    </recommendedName>
</protein>
<sequence>MAAKATLPIEIENRQLGYKLFFHLKNFSYSSTQFSIVGTIRFTELEPTAASEALNWLKNRERTYRGSAKHLMKSILDGTISQQGFAVYRDKVKGKLRSTNFGFELATNLFPYETATLVTPGSGPNAYRIEIKDRMEVHYTNGFTTSTFYKDVTNPVSWLEVRGGYVNVNKDGTISNPTDVAISGNMGDARVSGMLPLDYKPGSSVARQLPTNSSARRLQEKVYVHTDKPYYYPGDALWFSTYMNYRTPRLIDTLSRVVYVDLIGADQAITQNRILPIDSGRAAGLFRLPVTIQPGKYLLRAYTQWMRNYGIDQFYYKPIAVLALNERIDITASTPVSDSLLTITVDKPAYKKRSPVTMTLRLDTMGLTNTMEGSFSVSVLDESTVTPIQETGSIKTELNSFEATNEAITRFNYPIETGITIRGIYKDKKGKAKKTTLTLLPEDMGRIYQVPTLGNGEFSLSNLAFYDSTKFVVKPEEGTVVISPIEPPALPDKLPDVAFRIVPSNTLHRLAPADSLKVKMLQEVKVLGKKTIRYENAYGQPDVYLKGESLESYATVADAIAAKLPAFKLVYGQTNWFLIWARSSVPTSSDLAGSSGLSSHEPNLYINNVLVVGETAGDRLMQLSPTLIDHIEVNGMITSNQGASGSAGLINVFTKRPTETSSKPLSLLKVRGFDRAIPFVSPNYGRGSATTGPDDYRSTLYWNPRVNLSTHRAPVELSFYTSDQSGTYRIVIEGVTSNGNPIHSEARFTVVE</sequence>
<dbReference type="EMBL" id="QLII01000001">
    <property type="protein sequence ID" value="RAI74590.1"/>
    <property type="molecule type" value="Genomic_DNA"/>
</dbReference>